<name>A0ACA9MVR8_9GLOM</name>
<reference evidence="1" key="1">
    <citation type="submission" date="2021-06" db="EMBL/GenBank/DDBJ databases">
        <authorList>
            <person name="Kallberg Y."/>
            <person name="Tangrot J."/>
            <person name="Rosling A."/>
        </authorList>
    </citation>
    <scope>NUCLEOTIDE SEQUENCE</scope>
    <source>
        <strain evidence="1">AU212A</strain>
    </source>
</reference>
<keyword evidence="2" id="KW-1185">Reference proteome</keyword>
<comment type="caution">
    <text evidence="1">The sequence shown here is derived from an EMBL/GenBank/DDBJ whole genome shotgun (WGS) entry which is preliminary data.</text>
</comment>
<organism evidence="1 2">
    <name type="scientific">Scutellospora calospora</name>
    <dbReference type="NCBI Taxonomy" id="85575"/>
    <lineage>
        <taxon>Eukaryota</taxon>
        <taxon>Fungi</taxon>
        <taxon>Fungi incertae sedis</taxon>
        <taxon>Mucoromycota</taxon>
        <taxon>Glomeromycotina</taxon>
        <taxon>Glomeromycetes</taxon>
        <taxon>Diversisporales</taxon>
        <taxon>Gigasporaceae</taxon>
        <taxon>Scutellospora</taxon>
    </lineage>
</organism>
<evidence type="ECO:0000313" key="1">
    <source>
        <dbReference type="EMBL" id="CAG8614906.1"/>
    </source>
</evidence>
<evidence type="ECO:0000313" key="2">
    <source>
        <dbReference type="Proteomes" id="UP000789860"/>
    </source>
</evidence>
<gene>
    <name evidence="1" type="ORF">SCALOS_LOCUS7433</name>
</gene>
<dbReference type="EMBL" id="CAJVPM010016581">
    <property type="protein sequence ID" value="CAG8614906.1"/>
    <property type="molecule type" value="Genomic_DNA"/>
</dbReference>
<sequence length="111" mass="12628">FDQLRNLEVRLAGCFFDPKNGIVSKRCLSNLDAKSSLLDVYCRDKKEHRYIVEIVTSGISTNKENSALQLFDISVEHSKLKPVTLLAIANKLFPKGVECISYHTNREKKTK</sequence>
<accession>A0ACA9MVR8</accession>
<feature type="non-terminal residue" evidence="1">
    <location>
        <position position="1"/>
    </location>
</feature>
<dbReference type="Proteomes" id="UP000789860">
    <property type="component" value="Unassembled WGS sequence"/>
</dbReference>
<proteinExistence type="predicted"/>
<protein>
    <submittedName>
        <fullName evidence="1">1155_t:CDS:1</fullName>
    </submittedName>
</protein>